<accession>A0A1Y3PBJ9</accession>
<comment type="caution">
    <text evidence="1">The sequence shown here is derived from an EMBL/GenBank/DDBJ whole genome shotgun (WGS) entry which is preliminary data.</text>
</comment>
<keyword evidence="2" id="KW-1185">Reference proteome</keyword>
<reference evidence="1 2" key="1">
    <citation type="journal article" date="2017" name="Syst. Appl. Microbiol.">
        <title>Pseudomonas caspiana sp. nov., a citrus pathogen in the Pseudomonas syringae phylogenetic group.</title>
        <authorList>
            <person name="Busquets A."/>
            <person name="Gomila M."/>
            <person name="Beiki F."/>
            <person name="Mulet M."/>
            <person name="Rahimian H."/>
            <person name="Garcia-Valdes E."/>
            <person name="Lalucat J."/>
        </authorList>
    </citation>
    <scope>NUCLEOTIDE SEQUENCE [LARGE SCALE GENOMIC DNA]</scope>
    <source>
        <strain evidence="1 2">FBF102</strain>
    </source>
</reference>
<proteinExistence type="predicted"/>
<gene>
    <name evidence="1" type="ORF">AUC60_10070</name>
</gene>
<evidence type="ECO:0000313" key="2">
    <source>
        <dbReference type="Proteomes" id="UP000195440"/>
    </source>
</evidence>
<name>A0A1Y3PBJ9_9PSED</name>
<sequence length="145" mass="15671">MMLSPENLLNEGVYSLGLRATNDKSLVSNDSSTTLLIVDRKPAGGALLAPAMFANVSFGDYVKAKIPGYAGMEPGDLIQTVCNGTQGPTHRVLPENLTTTPVEISFTQEFLEGLFSDRVNITYHVTDRAGNRSILAQSVELTMQH</sequence>
<dbReference type="EMBL" id="LOHF01000006">
    <property type="protein sequence ID" value="OUM74184.1"/>
    <property type="molecule type" value="Genomic_DNA"/>
</dbReference>
<dbReference type="AlphaFoldDB" id="A0A1Y3PBJ9"/>
<dbReference type="OrthoDB" id="6881612at2"/>
<organism evidence="1 2">
    <name type="scientific">Pseudomonas caspiana</name>
    <dbReference type="NCBI Taxonomy" id="1451454"/>
    <lineage>
        <taxon>Bacteria</taxon>
        <taxon>Pseudomonadati</taxon>
        <taxon>Pseudomonadota</taxon>
        <taxon>Gammaproteobacteria</taxon>
        <taxon>Pseudomonadales</taxon>
        <taxon>Pseudomonadaceae</taxon>
        <taxon>Pseudomonas</taxon>
    </lineage>
</organism>
<dbReference type="Proteomes" id="UP000195440">
    <property type="component" value="Unassembled WGS sequence"/>
</dbReference>
<evidence type="ECO:0000313" key="1">
    <source>
        <dbReference type="EMBL" id="OUM74184.1"/>
    </source>
</evidence>
<protein>
    <submittedName>
        <fullName evidence="1">Uncharacterized protein</fullName>
    </submittedName>
</protein>